<keyword evidence="2" id="KW-1185">Reference proteome</keyword>
<protein>
    <submittedName>
        <fullName evidence="1">Uncharacterized protein</fullName>
    </submittedName>
</protein>
<accession>A0A2W7IYR4</accession>
<evidence type="ECO:0000313" key="2">
    <source>
        <dbReference type="Proteomes" id="UP000249542"/>
    </source>
</evidence>
<dbReference type="Proteomes" id="UP000249542">
    <property type="component" value="Unassembled WGS sequence"/>
</dbReference>
<sequence>MQKHYIIYIFFCLYFLTSCKNNQKSQSKEFHKKDDKSLRNTAVTDIVWTSDSASFDKIEYVQVTNYGYFYGVDPDEKISKYTGLRKEESKLFIPNIRKPQVLEIRSGIKLKEGIKVFNT</sequence>
<name>A0A2W7IYR4_9FLAO</name>
<dbReference type="EMBL" id="QKYV01000001">
    <property type="protein sequence ID" value="PZW43813.1"/>
    <property type="molecule type" value="Genomic_DNA"/>
</dbReference>
<organism evidence="1 2">
    <name type="scientific">Mesonia algae</name>
    <dbReference type="NCBI Taxonomy" id="213248"/>
    <lineage>
        <taxon>Bacteria</taxon>
        <taxon>Pseudomonadati</taxon>
        <taxon>Bacteroidota</taxon>
        <taxon>Flavobacteriia</taxon>
        <taxon>Flavobacteriales</taxon>
        <taxon>Flavobacteriaceae</taxon>
        <taxon>Mesonia</taxon>
    </lineage>
</organism>
<evidence type="ECO:0000313" key="1">
    <source>
        <dbReference type="EMBL" id="PZW43813.1"/>
    </source>
</evidence>
<reference evidence="1 2" key="1">
    <citation type="submission" date="2018-06" db="EMBL/GenBank/DDBJ databases">
        <title>Genomic Encyclopedia of Archaeal and Bacterial Type Strains, Phase II (KMG-II): from individual species to whole genera.</title>
        <authorList>
            <person name="Goeker M."/>
        </authorList>
    </citation>
    <scope>NUCLEOTIDE SEQUENCE [LARGE SCALE GENOMIC DNA]</scope>
    <source>
        <strain evidence="1 2">DSM 15361</strain>
    </source>
</reference>
<dbReference type="AlphaFoldDB" id="A0A2W7IYR4"/>
<gene>
    <name evidence="1" type="ORF">LX95_00138</name>
</gene>
<dbReference type="RefSeq" id="WP_111539502.1">
    <property type="nucleotide sequence ID" value="NZ_QKYV01000001.1"/>
</dbReference>
<proteinExistence type="predicted"/>
<comment type="caution">
    <text evidence="1">The sequence shown here is derived from an EMBL/GenBank/DDBJ whole genome shotgun (WGS) entry which is preliminary data.</text>
</comment>
<dbReference type="PROSITE" id="PS51257">
    <property type="entry name" value="PROKAR_LIPOPROTEIN"/>
    <property type="match status" value="1"/>
</dbReference>